<feature type="compositionally biased region" description="Polar residues" evidence="10">
    <location>
        <begin position="417"/>
        <end position="429"/>
    </location>
</feature>
<dbReference type="CDD" id="cd11761">
    <property type="entry name" value="SH3_FCHSD_1"/>
    <property type="match status" value="1"/>
</dbReference>
<dbReference type="SUPFAM" id="SSF50044">
    <property type="entry name" value="SH3-domain"/>
    <property type="match status" value="2"/>
</dbReference>
<accession>A0A672ZRE7</accession>
<feature type="region of interest" description="Disordered" evidence="10">
    <location>
        <begin position="417"/>
        <end position="459"/>
    </location>
</feature>
<dbReference type="Pfam" id="PF00018">
    <property type="entry name" value="SH3_1"/>
    <property type="match status" value="1"/>
</dbReference>
<dbReference type="InterPro" id="IPR036028">
    <property type="entry name" value="SH3-like_dom_sf"/>
</dbReference>
<evidence type="ECO:0000256" key="1">
    <source>
        <dbReference type="ARBA" id="ARBA00004316"/>
    </source>
</evidence>
<evidence type="ECO:0000313" key="13">
    <source>
        <dbReference type="Ensembl" id="ENSSORP00005019870.1"/>
    </source>
</evidence>
<dbReference type="SUPFAM" id="SSF103657">
    <property type="entry name" value="BAR/IMD domain-like"/>
    <property type="match status" value="1"/>
</dbReference>
<keyword evidence="2 7" id="KW-0728">SH3 domain</keyword>
<evidence type="ECO:0000256" key="5">
    <source>
        <dbReference type="ARBA" id="ARBA00023121"/>
    </source>
</evidence>
<keyword evidence="14" id="KW-1185">Reference proteome</keyword>
<dbReference type="GO" id="GO:0007274">
    <property type="term" value="P:neuromuscular synaptic transmission"/>
    <property type="evidence" value="ECO:0007669"/>
    <property type="project" value="TreeGrafter"/>
</dbReference>
<dbReference type="Gene3D" id="1.20.1270.60">
    <property type="entry name" value="Arfaptin homology (AH) domain/BAR domain"/>
    <property type="match status" value="1"/>
</dbReference>
<name>A0A672ZRE7_9TELE</name>
<dbReference type="SMART" id="SM00326">
    <property type="entry name" value="SH3"/>
    <property type="match status" value="2"/>
</dbReference>
<dbReference type="GO" id="GO:0030833">
    <property type="term" value="P:regulation of actin filament polymerization"/>
    <property type="evidence" value="ECO:0007669"/>
    <property type="project" value="TreeGrafter"/>
</dbReference>
<feature type="compositionally biased region" description="Acidic residues" evidence="10">
    <location>
        <begin position="434"/>
        <end position="449"/>
    </location>
</feature>
<evidence type="ECO:0000259" key="12">
    <source>
        <dbReference type="PROSITE" id="PS51741"/>
    </source>
</evidence>
<dbReference type="FunFam" id="2.30.30.40:FF:000060">
    <property type="entry name" value="FCH and double SH3 domains protein 2"/>
    <property type="match status" value="1"/>
</dbReference>
<reference evidence="13" key="1">
    <citation type="submission" date="2019-06" db="EMBL/GenBank/DDBJ databases">
        <authorList>
            <consortium name="Wellcome Sanger Institute Data Sharing"/>
        </authorList>
    </citation>
    <scope>NUCLEOTIDE SEQUENCE [LARGE SCALE GENOMIC DNA]</scope>
</reference>
<evidence type="ECO:0000256" key="4">
    <source>
        <dbReference type="ARBA" id="ARBA00023054"/>
    </source>
</evidence>
<gene>
    <name evidence="13" type="primary">LOC115433329</name>
</gene>
<sequence>SGELHIKHQTECDLLEDLRGHPHFVFHFLFFQALQKLANQYLKKEWPESVLEEQADHRNMYCVWRAYLEGTIQVTQSRISACDNYKNQVADPAKTARLQKEQQLRKCIEQLTVVQAELQESVKELTKSRKKYQEAETMAQAVREKAELEAKSKLSLFQSRSSLQRASVKLKAKRSECNSKATHSRNDYLLMLAAANAHQQRYYDTDLLDCIKVLDGRVYEQVKDYLVSLCQTELETYQAIHNTFNQLLNSSSGVLQEFHQQLFVQKNLVFQHGPDFLYQPVESDTVNPGFMILFVHGAFYEMSNINFQLQRESGTAEEHSLEKEARKWSSRVAREYKSIIHTQRALEEYGNQETSEQNNSELETKMEVARQSLRRAETVKVKAEARLDLLRQAGVAVETWLKSAMNQVMEELENERWNNLSTHDPSLSGTADLEHEDEEEMEDSGEVLDDSSSSPSSTLRNYPLTCKVLYSYKASQPDELTIEEQEILEVIDDGDMEDWVKARNRSGQVGYVPEKYLQLPSSNSLLSMLQSLAALDARSHSSSNSTEPETDLPTGSVNGDSSVSFAKALYDYAGQTDDELSFPEGAIIRILSRETHEDDGFWEGEFNGVVGVFPAVLVEDLTASSENGDGQRDANHTLFDVCFPDYSYGQKFLKRYG</sequence>
<evidence type="ECO:0000313" key="14">
    <source>
        <dbReference type="Proteomes" id="UP000472271"/>
    </source>
</evidence>
<dbReference type="PROSITE" id="PS51741">
    <property type="entry name" value="F_BAR"/>
    <property type="match status" value="1"/>
</dbReference>
<reference evidence="13" key="2">
    <citation type="submission" date="2025-08" db="UniProtKB">
        <authorList>
            <consortium name="Ensembl"/>
        </authorList>
    </citation>
    <scope>IDENTIFICATION</scope>
</reference>
<dbReference type="Proteomes" id="UP000472271">
    <property type="component" value="Chromosome 14"/>
</dbReference>
<evidence type="ECO:0000256" key="8">
    <source>
        <dbReference type="PROSITE-ProRule" id="PRU01077"/>
    </source>
</evidence>
<dbReference type="GO" id="GO:0008289">
    <property type="term" value="F:lipid binding"/>
    <property type="evidence" value="ECO:0007669"/>
    <property type="project" value="UniProtKB-KW"/>
</dbReference>
<proteinExistence type="predicted"/>
<evidence type="ECO:0000256" key="10">
    <source>
        <dbReference type="SAM" id="MobiDB-lite"/>
    </source>
</evidence>
<dbReference type="PROSITE" id="PS50002">
    <property type="entry name" value="SH3"/>
    <property type="match status" value="2"/>
</dbReference>
<evidence type="ECO:0000256" key="6">
    <source>
        <dbReference type="ARBA" id="ARBA00023273"/>
    </source>
</evidence>
<protein>
    <submittedName>
        <fullName evidence="13">F-BAR and double SH3 domains protein 2-like</fullName>
    </submittedName>
</protein>
<dbReference type="InterPro" id="IPR027267">
    <property type="entry name" value="AH/BAR_dom_sf"/>
</dbReference>
<keyword evidence="4 8" id="KW-0175">Coiled coil</keyword>
<dbReference type="GO" id="GO:0042995">
    <property type="term" value="C:cell projection"/>
    <property type="evidence" value="ECO:0007669"/>
    <property type="project" value="UniProtKB-SubCell"/>
</dbReference>
<dbReference type="Gene3D" id="2.30.30.40">
    <property type="entry name" value="SH3 Domains"/>
    <property type="match status" value="2"/>
</dbReference>
<feature type="domain" description="SH3" evidence="11">
    <location>
        <begin position="561"/>
        <end position="623"/>
    </location>
</feature>
<evidence type="ECO:0000256" key="9">
    <source>
        <dbReference type="SAM" id="Coils"/>
    </source>
</evidence>
<evidence type="ECO:0000259" key="11">
    <source>
        <dbReference type="PROSITE" id="PS50002"/>
    </source>
</evidence>
<feature type="domain" description="F-BAR" evidence="12">
    <location>
        <begin position="32"/>
        <end position="259"/>
    </location>
</feature>
<feature type="coiled-coil region" evidence="9">
    <location>
        <begin position="352"/>
        <end position="393"/>
    </location>
</feature>
<dbReference type="GO" id="GO:0031594">
    <property type="term" value="C:neuromuscular junction"/>
    <property type="evidence" value="ECO:0007669"/>
    <property type="project" value="TreeGrafter"/>
</dbReference>
<dbReference type="FunFam" id="2.30.30.40:FF:000033">
    <property type="entry name" value="FCH and double SH3 domains protein 2"/>
    <property type="match status" value="1"/>
</dbReference>
<comment type="subcellular location">
    <subcellularLocation>
        <location evidence="1">Cell projection</location>
    </subcellularLocation>
</comment>
<evidence type="ECO:0000256" key="2">
    <source>
        <dbReference type="ARBA" id="ARBA00022443"/>
    </source>
</evidence>
<reference evidence="13" key="3">
    <citation type="submission" date="2025-09" db="UniProtKB">
        <authorList>
            <consortium name="Ensembl"/>
        </authorList>
    </citation>
    <scope>IDENTIFICATION</scope>
</reference>
<dbReference type="AlphaFoldDB" id="A0A672ZRE7"/>
<organism evidence="13 14">
    <name type="scientific">Sphaeramia orbicularis</name>
    <name type="common">orbiculate cardinalfish</name>
    <dbReference type="NCBI Taxonomy" id="375764"/>
    <lineage>
        <taxon>Eukaryota</taxon>
        <taxon>Metazoa</taxon>
        <taxon>Chordata</taxon>
        <taxon>Craniata</taxon>
        <taxon>Vertebrata</taxon>
        <taxon>Euteleostomi</taxon>
        <taxon>Actinopterygii</taxon>
        <taxon>Neopterygii</taxon>
        <taxon>Teleostei</taxon>
        <taxon>Neoteleostei</taxon>
        <taxon>Acanthomorphata</taxon>
        <taxon>Gobiaria</taxon>
        <taxon>Kurtiformes</taxon>
        <taxon>Apogonoidei</taxon>
        <taxon>Apogonidae</taxon>
        <taxon>Apogoninae</taxon>
        <taxon>Sphaeramia</taxon>
    </lineage>
</organism>
<dbReference type="Pfam" id="PF14604">
    <property type="entry name" value="SH3_9"/>
    <property type="match status" value="1"/>
</dbReference>
<keyword evidence="3" id="KW-0597">Phosphoprotein</keyword>
<dbReference type="Ensembl" id="ENSSORT00005020432.1">
    <property type="protein sequence ID" value="ENSSORP00005019870.1"/>
    <property type="gene ID" value="ENSSORG00005009654.1"/>
</dbReference>
<dbReference type="GO" id="GO:0055037">
    <property type="term" value="C:recycling endosome"/>
    <property type="evidence" value="ECO:0007669"/>
    <property type="project" value="TreeGrafter"/>
</dbReference>
<feature type="coiled-coil region" evidence="9">
    <location>
        <begin position="108"/>
        <end position="145"/>
    </location>
</feature>
<dbReference type="PANTHER" id="PTHR15735">
    <property type="entry name" value="FCH AND DOUBLE SH3 DOMAINS PROTEIN"/>
    <property type="match status" value="1"/>
</dbReference>
<dbReference type="GO" id="GO:1902905">
    <property type="term" value="P:positive regulation of supramolecular fiber organization"/>
    <property type="evidence" value="ECO:0007669"/>
    <property type="project" value="UniProtKB-ARBA"/>
</dbReference>
<keyword evidence="6" id="KW-0966">Cell projection</keyword>
<evidence type="ECO:0000256" key="7">
    <source>
        <dbReference type="PROSITE-ProRule" id="PRU00192"/>
    </source>
</evidence>
<keyword evidence="5" id="KW-0446">Lipid-binding</keyword>
<feature type="domain" description="SH3" evidence="11">
    <location>
        <begin position="461"/>
        <end position="522"/>
    </location>
</feature>
<dbReference type="InterPro" id="IPR035460">
    <property type="entry name" value="FCHSD_SH3_1"/>
</dbReference>
<dbReference type="InterPro" id="IPR031160">
    <property type="entry name" value="F_BAR_dom"/>
</dbReference>
<evidence type="ECO:0000256" key="3">
    <source>
        <dbReference type="ARBA" id="ARBA00022553"/>
    </source>
</evidence>
<dbReference type="PANTHER" id="PTHR15735:SF11">
    <property type="entry name" value="F-BAR AND DOUBLE SH3 DOMAINS PROTEIN 2"/>
    <property type="match status" value="1"/>
</dbReference>
<dbReference type="InterPro" id="IPR001452">
    <property type="entry name" value="SH3_domain"/>
</dbReference>
<dbReference type="GO" id="GO:0051495">
    <property type="term" value="P:positive regulation of cytoskeleton organization"/>
    <property type="evidence" value="ECO:0007669"/>
    <property type="project" value="UniProtKB-ARBA"/>
</dbReference>